<evidence type="ECO:0000256" key="1">
    <source>
        <dbReference type="SAM" id="Phobius"/>
    </source>
</evidence>
<keyword evidence="3" id="KW-1185">Reference proteome</keyword>
<dbReference type="PANTHER" id="PTHR41771:SF1">
    <property type="entry name" value="MEMBRANE PROTEIN"/>
    <property type="match status" value="1"/>
</dbReference>
<keyword evidence="1" id="KW-0472">Membrane</keyword>
<proteinExistence type="predicted"/>
<gene>
    <name evidence="2" type="ORF">QR721_01255</name>
</gene>
<feature type="transmembrane region" description="Helical" evidence="1">
    <location>
        <begin position="345"/>
        <end position="368"/>
    </location>
</feature>
<feature type="transmembrane region" description="Helical" evidence="1">
    <location>
        <begin position="131"/>
        <end position="147"/>
    </location>
</feature>
<keyword evidence="1" id="KW-0812">Transmembrane</keyword>
<feature type="transmembrane region" description="Helical" evidence="1">
    <location>
        <begin position="206"/>
        <end position="228"/>
    </location>
</feature>
<evidence type="ECO:0000313" key="2">
    <source>
        <dbReference type="EMBL" id="WLV24895.1"/>
    </source>
</evidence>
<feature type="transmembrane region" description="Helical" evidence="1">
    <location>
        <begin position="301"/>
        <end position="325"/>
    </location>
</feature>
<evidence type="ECO:0000313" key="3">
    <source>
        <dbReference type="Proteomes" id="UP001180087"/>
    </source>
</evidence>
<keyword evidence="1" id="KW-1133">Transmembrane helix</keyword>
<feature type="transmembrane region" description="Helical" evidence="1">
    <location>
        <begin position="180"/>
        <end position="199"/>
    </location>
</feature>
<sequence length="375" mass="41602">MLQLLNRISKRNILIYVILVVLCLGSMLFVFNNARFYGKPIAKVTSSKLLQMKSEQDSYGNKDKLFTQRLTAVMQNGKDKGRTIILENTYSLAQASDQKYNPGNELFVIIDKKSLGKKILTGDITNVKRDYYIVIVGWIFILVLLLVGKRQGLLSAASLFINGALLAYAIDLNVRTNTNLLLICGVIAVLFTVISLLFSNGWNEKTFAAIIATLIGTVMSLTITFLIMRLTGEKGMYYEEMQFLTRPYRLVFFAGLLIGSLGAVMDVAITMSASIFELFELNNEISIEALKRSALEIGRDIMGTMTSILFFAYISGAIPSLILYLKNANPLGFTLSMNLSLELTRALAGGIGIVLAIPVGLYTSIFFIKRKKARI</sequence>
<accession>A0ABY9KW46</accession>
<feature type="transmembrane region" description="Helical" evidence="1">
    <location>
        <begin position="248"/>
        <end position="269"/>
    </location>
</feature>
<dbReference type="InterPro" id="IPR012507">
    <property type="entry name" value="YibE_F"/>
</dbReference>
<dbReference type="EMBL" id="CP129113">
    <property type="protein sequence ID" value="WLV24895.1"/>
    <property type="molecule type" value="Genomic_DNA"/>
</dbReference>
<protein>
    <submittedName>
        <fullName evidence="2">YibE/F family protein</fullName>
    </submittedName>
</protein>
<feature type="transmembrane region" description="Helical" evidence="1">
    <location>
        <begin position="12"/>
        <end position="31"/>
    </location>
</feature>
<dbReference type="Pfam" id="PF07907">
    <property type="entry name" value="YibE_F"/>
    <property type="match status" value="1"/>
</dbReference>
<dbReference type="RefSeq" id="WP_348028384.1">
    <property type="nucleotide sequence ID" value="NZ_CP129113.1"/>
</dbReference>
<name>A0ABY9KW46_9BACI</name>
<feature type="transmembrane region" description="Helical" evidence="1">
    <location>
        <begin position="154"/>
        <end position="174"/>
    </location>
</feature>
<organism evidence="2 3">
    <name type="scientific">Aciduricibacillus chroicocephali</name>
    <dbReference type="NCBI Taxonomy" id="3054939"/>
    <lineage>
        <taxon>Bacteria</taxon>
        <taxon>Bacillati</taxon>
        <taxon>Bacillota</taxon>
        <taxon>Bacilli</taxon>
        <taxon>Bacillales</taxon>
        <taxon>Bacillaceae</taxon>
        <taxon>Aciduricibacillus</taxon>
    </lineage>
</organism>
<reference evidence="2" key="1">
    <citation type="submission" date="2023-06" db="EMBL/GenBank/DDBJ databases">
        <title>A Treasure from Seagulls: Isolation and Description of Aciduricobacillus qingdaonensis gen. nov., sp. nov., a Rare Obligately Uric Acid-utilizing Member in the Family Bacillaceae.</title>
        <authorList>
            <person name="Liu W."/>
            <person name="Wang B."/>
        </authorList>
    </citation>
    <scope>NUCLEOTIDE SEQUENCE</scope>
    <source>
        <strain evidence="2">44XB</strain>
    </source>
</reference>
<dbReference type="PANTHER" id="PTHR41771">
    <property type="entry name" value="MEMBRANE PROTEIN-RELATED"/>
    <property type="match status" value="1"/>
</dbReference>
<dbReference type="Proteomes" id="UP001180087">
    <property type="component" value="Chromosome"/>
</dbReference>